<feature type="signal peptide" evidence="2">
    <location>
        <begin position="1"/>
        <end position="29"/>
    </location>
</feature>
<dbReference type="NCBIfam" id="TIGR04183">
    <property type="entry name" value="Por_Secre_tail"/>
    <property type="match status" value="1"/>
</dbReference>
<evidence type="ECO:0000313" key="7">
    <source>
        <dbReference type="Proteomes" id="UP000281741"/>
    </source>
</evidence>
<dbReference type="EMBL" id="CP033915">
    <property type="protein sequence ID" value="AZA88102.1"/>
    <property type="molecule type" value="Genomic_DNA"/>
</dbReference>
<evidence type="ECO:0000256" key="2">
    <source>
        <dbReference type="SAM" id="SignalP"/>
    </source>
</evidence>
<evidence type="ECO:0000313" key="6">
    <source>
        <dbReference type="Proteomes" id="UP000274073"/>
    </source>
</evidence>
<dbReference type="AlphaFoldDB" id="A0AAD0YDL4"/>
<evidence type="ECO:0000313" key="5">
    <source>
        <dbReference type="EMBL" id="AZA96663.1"/>
    </source>
</evidence>
<name>A0AAD0YDL4_9FLAO</name>
<gene>
    <name evidence="4" type="ORF">EG349_15515</name>
    <name evidence="5" type="ORF">EG353_14300</name>
</gene>
<reference evidence="6 7" key="1">
    <citation type="submission" date="2018-11" db="EMBL/GenBank/DDBJ databases">
        <title>Proposal to divide the Flavobacteriaceae and reorganize its genera based on Amino Acid Identity values calculated from whole genome sequences.</title>
        <authorList>
            <person name="Nicholson A.C."/>
            <person name="Gulvik C.A."/>
            <person name="Whitney A.M."/>
            <person name="Humrighouse B.W."/>
            <person name="Bell M."/>
            <person name="Holmes B."/>
            <person name="Steigerwalt A.G."/>
            <person name="Villarma A."/>
            <person name="Sheth M."/>
            <person name="Batra D."/>
            <person name="Pryor J."/>
            <person name="Bernardet J.-F."/>
            <person name="Hugo C."/>
            <person name="Kampfer P."/>
            <person name="Newman J."/>
            <person name="McQuiston J.R."/>
        </authorList>
    </citation>
    <scope>NUCLEOTIDE SEQUENCE [LARGE SCALE GENOMIC DNA]</scope>
    <source>
        <strain evidence="4 6">G0207</strain>
        <strain evidence="5 7">H5143</strain>
    </source>
</reference>
<keyword evidence="7" id="KW-1185">Reference proteome</keyword>
<feature type="chain" id="PRO_5042059759" evidence="2">
    <location>
        <begin position="30"/>
        <end position="345"/>
    </location>
</feature>
<evidence type="ECO:0000256" key="1">
    <source>
        <dbReference type="ARBA" id="ARBA00022729"/>
    </source>
</evidence>
<proteinExistence type="predicted"/>
<dbReference type="EMBL" id="CP033912">
    <property type="protein sequence ID" value="AZA96663.1"/>
    <property type="molecule type" value="Genomic_DNA"/>
</dbReference>
<organism evidence="4 6">
    <name type="scientific">Chryseobacterium shandongense</name>
    <dbReference type="NCBI Taxonomy" id="1493872"/>
    <lineage>
        <taxon>Bacteria</taxon>
        <taxon>Pseudomonadati</taxon>
        <taxon>Bacteroidota</taxon>
        <taxon>Flavobacteriia</taxon>
        <taxon>Flavobacteriales</taxon>
        <taxon>Weeksellaceae</taxon>
        <taxon>Chryseobacterium group</taxon>
        <taxon>Chryseobacterium</taxon>
    </lineage>
</organism>
<accession>A0AAD0YDL4</accession>
<dbReference type="Proteomes" id="UP000274073">
    <property type="component" value="Chromosome"/>
</dbReference>
<keyword evidence="1 2" id="KW-0732">Signal</keyword>
<evidence type="ECO:0000259" key="3">
    <source>
        <dbReference type="Pfam" id="PF18962"/>
    </source>
</evidence>
<dbReference type="Pfam" id="PF18962">
    <property type="entry name" value="Por_Secre_tail"/>
    <property type="match status" value="1"/>
</dbReference>
<sequence length="345" mass="37045">MSVFKYIRKNLHMRQALFFLLIASGIFSAQTTITKAFNDPVTGETASYLSVAGTPDNSATGSGVTFNNASLVLGAASVTSYSTPTSTEITTFPGSTLKMTAPGNTVYYKQSPSKLEITGLVTPDATLNLSSNNGTFISYPAAFGYSETDQAQGTFSSTAANGLCKGTITVSADASGTLILGSSSYTNVLRIKSVQNFNLHLPTDTSFLFPIGSIINTSYSYYNSTYKFPLLTTIQTVINVPLAGINNQTTNAAQALDTANLATEEIMMQDKLKIYPNPAQEFIGFKGVKEKYTTAKIYTPDGRLVKTSDIKSGQVQVSDLTSGSYFIEISGKDNKHRETSKFIKK</sequence>
<feature type="domain" description="Secretion system C-terminal sorting" evidence="3">
    <location>
        <begin position="274"/>
        <end position="336"/>
    </location>
</feature>
<protein>
    <submittedName>
        <fullName evidence="4">T9SS C-terminal target domain-containing protein</fullName>
    </submittedName>
</protein>
<evidence type="ECO:0000313" key="4">
    <source>
        <dbReference type="EMBL" id="AZA88102.1"/>
    </source>
</evidence>
<dbReference type="InterPro" id="IPR026444">
    <property type="entry name" value="Secre_tail"/>
</dbReference>
<dbReference type="Proteomes" id="UP000281741">
    <property type="component" value="Chromosome"/>
</dbReference>